<evidence type="ECO:0000256" key="1">
    <source>
        <dbReference type="SAM" id="SignalP"/>
    </source>
</evidence>
<gene>
    <name evidence="2" type="ORF">BpHYR1_022818</name>
</gene>
<sequence>MTGIGRIAVVAGLGINCCAYAQGASQNDYKNVFCIQDQSIALQIQLLANFFEFLFVQTKRKTQKTHSQKKSCYTSDT</sequence>
<reference evidence="2 3" key="1">
    <citation type="journal article" date="2018" name="Sci. Rep.">
        <title>Genomic signatures of local adaptation to the degree of environmental predictability in rotifers.</title>
        <authorList>
            <person name="Franch-Gras L."/>
            <person name="Hahn C."/>
            <person name="Garcia-Roger E.M."/>
            <person name="Carmona M.J."/>
            <person name="Serra M."/>
            <person name="Gomez A."/>
        </authorList>
    </citation>
    <scope>NUCLEOTIDE SEQUENCE [LARGE SCALE GENOMIC DNA]</scope>
    <source>
        <strain evidence="2">HYR1</strain>
    </source>
</reference>
<dbReference type="AlphaFoldDB" id="A0A3M7PFR5"/>
<organism evidence="2 3">
    <name type="scientific">Brachionus plicatilis</name>
    <name type="common">Marine rotifer</name>
    <name type="synonym">Brachionus muelleri</name>
    <dbReference type="NCBI Taxonomy" id="10195"/>
    <lineage>
        <taxon>Eukaryota</taxon>
        <taxon>Metazoa</taxon>
        <taxon>Spiralia</taxon>
        <taxon>Gnathifera</taxon>
        <taxon>Rotifera</taxon>
        <taxon>Eurotatoria</taxon>
        <taxon>Monogononta</taxon>
        <taxon>Pseudotrocha</taxon>
        <taxon>Ploima</taxon>
        <taxon>Brachionidae</taxon>
        <taxon>Brachionus</taxon>
    </lineage>
</organism>
<accession>A0A3M7PFR5</accession>
<keyword evidence="3" id="KW-1185">Reference proteome</keyword>
<keyword evidence="1" id="KW-0732">Signal</keyword>
<proteinExistence type="predicted"/>
<protein>
    <recommendedName>
        <fullName evidence="4">Secreted protein</fullName>
    </recommendedName>
</protein>
<comment type="caution">
    <text evidence="2">The sequence shown here is derived from an EMBL/GenBank/DDBJ whole genome shotgun (WGS) entry which is preliminary data.</text>
</comment>
<evidence type="ECO:0000313" key="2">
    <source>
        <dbReference type="EMBL" id="RMZ97868.1"/>
    </source>
</evidence>
<dbReference type="Proteomes" id="UP000276133">
    <property type="component" value="Unassembled WGS sequence"/>
</dbReference>
<evidence type="ECO:0008006" key="4">
    <source>
        <dbReference type="Google" id="ProtNLM"/>
    </source>
</evidence>
<name>A0A3M7PFR5_BRAPC</name>
<evidence type="ECO:0000313" key="3">
    <source>
        <dbReference type="Proteomes" id="UP000276133"/>
    </source>
</evidence>
<feature type="signal peptide" evidence="1">
    <location>
        <begin position="1"/>
        <end position="23"/>
    </location>
</feature>
<dbReference type="EMBL" id="REGN01011131">
    <property type="protein sequence ID" value="RMZ97868.1"/>
    <property type="molecule type" value="Genomic_DNA"/>
</dbReference>
<feature type="chain" id="PRO_5018093466" description="Secreted protein" evidence="1">
    <location>
        <begin position="24"/>
        <end position="77"/>
    </location>
</feature>